<dbReference type="CDD" id="cd07503">
    <property type="entry name" value="HAD_HisB-N"/>
    <property type="match status" value="1"/>
</dbReference>
<feature type="active site" description="Proton donor" evidence="8">
    <location>
        <position position="12"/>
    </location>
</feature>
<keyword evidence="10" id="KW-0862">Zinc</keyword>
<dbReference type="GO" id="GO:0046872">
    <property type="term" value="F:metal ion binding"/>
    <property type="evidence" value="ECO:0007669"/>
    <property type="project" value="UniProtKB-KW"/>
</dbReference>
<keyword evidence="5 7" id="KW-0119">Carbohydrate metabolism</keyword>
<dbReference type="EMBL" id="JAIOIV010000100">
    <property type="protein sequence ID" value="MBZ0156994.1"/>
    <property type="molecule type" value="Genomic_DNA"/>
</dbReference>
<dbReference type="Pfam" id="PF13242">
    <property type="entry name" value="Hydrolase_like"/>
    <property type="match status" value="1"/>
</dbReference>
<evidence type="ECO:0000313" key="11">
    <source>
        <dbReference type="EMBL" id="MBZ0156994.1"/>
    </source>
</evidence>
<evidence type="ECO:0000256" key="5">
    <source>
        <dbReference type="ARBA" id="ARBA00023277"/>
    </source>
</evidence>
<gene>
    <name evidence="11" type="ORF">K8I29_12390</name>
</gene>
<comment type="similarity">
    <text evidence="7">Belongs to the gmhB family.</text>
</comment>
<sequence>MPEKRAVFLDRDGVVNRKMPEGEYVKAWEEFVFLPGVFEALELLKKRDLLIIIVTNQRCIARGIISAAELDRIHTRMLDEVRKRNGDIDAIYHCPHDREEGCGCRKPEPGMILKAVEEFERRGMRIDLANSYLIGDSESDILAGKAAGLRTIRIGGSPGSAGLARGSLLEAVESIN</sequence>
<protein>
    <recommendedName>
        <fullName evidence="6 7">D,D-heptose 1,7-bisphosphate phosphatase</fullName>
        <ecNumber evidence="7">3.1.3.-</ecNumber>
    </recommendedName>
</protein>
<comment type="cofactor">
    <cofactor evidence="10">
        <name>Mg(2+)</name>
        <dbReference type="ChEBI" id="CHEBI:18420"/>
    </cofactor>
</comment>
<dbReference type="NCBIfam" id="TIGR01662">
    <property type="entry name" value="HAD-SF-IIIA"/>
    <property type="match status" value="1"/>
</dbReference>
<evidence type="ECO:0000256" key="3">
    <source>
        <dbReference type="ARBA" id="ARBA00022723"/>
    </source>
</evidence>
<reference evidence="11" key="1">
    <citation type="journal article" date="2021" name="bioRxiv">
        <title>Unraveling nitrogen, sulfur and carbon metabolic pathways and microbial community transcriptional responses to substrate deprivation and toxicity stresses in a bioreactor mimicking anoxic brackish coastal sediment conditions.</title>
        <authorList>
            <person name="Martins P.D."/>
            <person name="Echeveste M.J."/>
            <person name="Arshad A."/>
            <person name="Kurth J."/>
            <person name="Ouboter H."/>
            <person name="Jetten M.S.M."/>
            <person name="Welte C.U."/>
        </authorList>
    </citation>
    <scope>NUCLEOTIDE SEQUENCE</scope>
    <source>
        <strain evidence="11">MAG_39</strain>
    </source>
</reference>
<dbReference type="AlphaFoldDB" id="A0A953M0L6"/>
<evidence type="ECO:0000256" key="1">
    <source>
        <dbReference type="ARBA" id="ARBA00004496"/>
    </source>
</evidence>
<feature type="binding site" evidence="10">
    <location>
        <position position="12"/>
    </location>
    <ligand>
        <name>Mg(2+)</name>
        <dbReference type="ChEBI" id="CHEBI:18420"/>
    </ligand>
</feature>
<name>A0A953M0L6_9BACT</name>
<dbReference type="PIRSF" id="PIRSF004682">
    <property type="entry name" value="GmhB"/>
    <property type="match status" value="1"/>
</dbReference>
<dbReference type="NCBIfam" id="TIGR01656">
    <property type="entry name" value="Histidinol-ppas"/>
    <property type="match status" value="1"/>
</dbReference>
<feature type="site" description="Contributes to substrate recognition" evidence="9">
    <location>
        <position position="105"/>
    </location>
</feature>
<dbReference type="SUPFAM" id="SSF56784">
    <property type="entry name" value="HAD-like"/>
    <property type="match status" value="1"/>
</dbReference>
<proteinExistence type="inferred from homology"/>
<reference evidence="11" key="2">
    <citation type="submission" date="2021-08" db="EMBL/GenBank/DDBJ databases">
        <authorList>
            <person name="Dalcin Martins P."/>
        </authorList>
    </citation>
    <scope>NUCLEOTIDE SEQUENCE</scope>
    <source>
        <strain evidence="11">MAG_39</strain>
    </source>
</reference>
<comment type="cofactor">
    <cofactor evidence="10">
        <name>Zn(2+)</name>
        <dbReference type="ChEBI" id="CHEBI:29105"/>
    </cofactor>
</comment>
<evidence type="ECO:0000256" key="10">
    <source>
        <dbReference type="PIRSR" id="PIRSR004682-4"/>
    </source>
</evidence>
<dbReference type="InterPro" id="IPR006549">
    <property type="entry name" value="HAD-SF_hydro_IIIA"/>
</dbReference>
<feature type="binding site" evidence="10">
    <location>
        <position position="10"/>
    </location>
    <ligand>
        <name>Mg(2+)</name>
        <dbReference type="ChEBI" id="CHEBI:18420"/>
    </ligand>
</feature>
<evidence type="ECO:0000256" key="2">
    <source>
        <dbReference type="ARBA" id="ARBA00022490"/>
    </source>
</evidence>
<dbReference type="GO" id="GO:0005737">
    <property type="term" value="C:cytoplasm"/>
    <property type="evidence" value="ECO:0007669"/>
    <property type="project" value="UniProtKB-SubCell"/>
</dbReference>
<evidence type="ECO:0000256" key="6">
    <source>
        <dbReference type="ARBA" id="ARBA00031828"/>
    </source>
</evidence>
<dbReference type="PANTHER" id="PTHR42891">
    <property type="entry name" value="D-GLYCERO-BETA-D-MANNO-HEPTOSE-1,7-BISPHOSPHATE 7-PHOSPHATASE"/>
    <property type="match status" value="1"/>
</dbReference>
<evidence type="ECO:0000256" key="4">
    <source>
        <dbReference type="ARBA" id="ARBA00022801"/>
    </source>
</evidence>
<dbReference type="InterPro" id="IPR023214">
    <property type="entry name" value="HAD_sf"/>
</dbReference>
<dbReference type="InterPro" id="IPR004446">
    <property type="entry name" value="Heptose_bisP_phosphatase"/>
</dbReference>
<comment type="caution">
    <text evidence="11">The sequence shown here is derived from an EMBL/GenBank/DDBJ whole genome shotgun (WGS) entry which is preliminary data.</text>
</comment>
<dbReference type="Proteomes" id="UP000705867">
    <property type="component" value="Unassembled WGS sequence"/>
</dbReference>
<feature type="active site" description="Nucleophile" evidence="8">
    <location>
        <position position="10"/>
    </location>
</feature>
<dbReference type="GO" id="GO:0016791">
    <property type="term" value="F:phosphatase activity"/>
    <property type="evidence" value="ECO:0007669"/>
    <property type="project" value="InterPro"/>
</dbReference>
<feature type="site" description="Stabilizes the phosphoryl group" evidence="9">
    <location>
        <position position="106"/>
    </location>
</feature>
<dbReference type="InterPro" id="IPR006543">
    <property type="entry name" value="Histidinol-phos"/>
</dbReference>
<dbReference type="InterPro" id="IPR036412">
    <property type="entry name" value="HAD-like_sf"/>
</dbReference>
<dbReference type="Gene3D" id="3.40.50.1000">
    <property type="entry name" value="HAD superfamily/HAD-like"/>
    <property type="match status" value="1"/>
</dbReference>
<dbReference type="EC" id="3.1.3.-" evidence="7"/>
<organism evidence="11 12">
    <name type="scientific">Candidatus Nitrobium versatile</name>
    <dbReference type="NCBI Taxonomy" id="2884831"/>
    <lineage>
        <taxon>Bacteria</taxon>
        <taxon>Pseudomonadati</taxon>
        <taxon>Nitrospirota</taxon>
        <taxon>Nitrospiria</taxon>
        <taxon>Nitrospirales</taxon>
        <taxon>Nitrospiraceae</taxon>
        <taxon>Candidatus Nitrobium</taxon>
    </lineage>
</organism>
<keyword evidence="2 7" id="KW-0963">Cytoplasm</keyword>
<feature type="binding site" evidence="10">
    <location>
        <position position="104"/>
    </location>
    <ligand>
        <name>Zn(2+)</name>
        <dbReference type="ChEBI" id="CHEBI:29105"/>
    </ligand>
</feature>
<feature type="binding site" evidence="10">
    <location>
        <position position="96"/>
    </location>
    <ligand>
        <name>Zn(2+)</name>
        <dbReference type="ChEBI" id="CHEBI:29105"/>
    </ligand>
</feature>
<keyword evidence="10" id="KW-0460">Magnesium</keyword>
<accession>A0A953M0L6</accession>
<dbReference type="GO" id="GO:0005975">
    <property type="term" value="P:carbohydrate metabolic process"/>
    <property type="evidence" value="ECO:0007669"/>
    <property type="project" value="InterPro"/>
</dbReference>
<comment type="subcellular location">
    <subcellularLocation>
        <location evidence="1 7">Cytoplasm</location>
    </subcellularLocation>
</comment>
<keyword evidence="3 10" id="KW-0479">Metal-binding</keyword>
<keyword evidence="4 7" id="KW-0378">Hydrolase</keyword>
<dbReference type="PANTHER" id="PTHR42891:SF1">
    <property type="entry name" value="D-GLYCERO-BETA-D-MANNO-HEPTOSE-1,7-BISPHOSPHATE 7-PHOSPHATASE"/>
    <property type="match status" value="1"/>
</dbReference>
<feature type="binding site" evidence="10">
    <location>
        <position position="102"/>
    </location>
    <ligand>
        <name>Zn(2+)</name>
        <dbReference type="ChEBI" id="CHEBI:29105"/>
    </ligand>
</feature>
<evidence type="ECO:0000256" key="9">
    <source>
        <dbReference type="PIRSR" id="PIRSR004682-3"/>
    </source>
</evidence>
<evidence type="ECO:0000256" key="8">
    <source>
        <dbReference type="PIRSR" id="PIRSR004682-1"/>
    </source>
</evidence>
<evidence type="ECO:0000313" key="12">
    <source>
        <dbReference type="Proteomes" id="UP000705867"/>
    </source>
</evidence>
<feature type="binding site" evidence="10">
    <location>
        <position position="94"/>
    </location>
    <ligand>
        <name>Zn(2+)</name>
        <dbReference type="ChEBI" id="CHEBI:29105"/>
    </ligand>
</feature>
<feature type="site" description="Stabilizes the phosphoryl group" evidence="9">
    <location>
        <position position="55"/>
    </location>
</feature>
<evidence type="ECO:0000256" key="7">
    <source>
        <dbReference type="PIRNR" id="PIRNR004682"/>
    </source>
</evidence>
<feature type="binding site" evidence="10">
    <location>
        <position position="136"/>
    </location>
    <ligand>
        <name>Mg(2+)</name>
        <dbReference type="ChEBI" id="CHEBI:18420"/>
    </ligand>
</feature>